<dbReference type="InterPro" id="IPR014722">
    <property type="entry name" value="Rib_uL2_dom2"/>
</dbReference>
<dbReference type="SUPFAM" id="SSF82679">
    <property type="entry name" value="N-utilization substance G protein NusG, N-terminal domain"/>
    <property type="match status" value="1"/>
</dbReference>
<dbReference type="CDD" id="cd09891">
    <property type="entry name" value="NGN_Bact_1"/>
    <property type="match status" value="1"/>
</dbReference>
<dbReference type="InterPro" id="IPR043425">
    <property type="entry name" value="NusG-like"/>
</dbReference>
<dbReference type="Proteomes" id="UP000246104">
    <property type="component" value="Unassembled WGS sequence"/>
</dbReference>
<gene>
    <name evidence="5" type="primary">nusG</name>
    <name evidence="11" type="ORF">C5B42_01080</name>
</gene>
<dbReference type="SMART" id="SM00738">
    <property type="entry name" value="NGN"/>
    <property type="match status" value="1"/>
</dbReference>
<accession>A0A317JQ48</accession>
<dbReference type="InterPro" id="IPR005824">
    <property type="entry name" value="KOW"/>
</dbReference>
<evidence type="ECO:0000313" key="11">
    <source>
        <dbReference type="EMBL" id="PWU23997.1"/>
    </source>
</evidence>
<evidence type="ECO:0000256" key="6">
    <source>
        <dbReference type="NCBIfam" id="TIGR00922"/>
    </source>
</evidence>
<evidence type="ECO:0000259" key="9">
    <source>
        <dbReference type="SMART" id="SM00738"/>
    </source>
</evidence>
<evidence type="ECO:0000256" key="2">
    <source>
        <dbReference type="ARBA" id="ARBA00022814"/>
    </source>
</evidence>
<dbReference type="GO" id="GO:0032784">
    <property type="term" value="P:regulation of DNA-templated transcription elongation"/>
    <property type="evidence" value="ECO:0007669"/>
    <property type="project" value="InterPro"/>
</dbReference>
<dbReference type="EMBL" id="PSRQ01000016">
    <property type="protein sequence ID" value="PWU23997.1"/>
    <property type="molecule type" value="Genomic_DNA"/>
</dbReference>
<dbReference type="InterPro" id="IPR015869">
    <property type="entry name" value="Transcrpt_antiterm_NusG_bac_CS"/>
</dbReference>
<organism evidence="11 12">
    <name type="scientific">Candidatus Cerribacteria bacterium 'Amazon FNV 2010 28 9'</name>
    <dbReference type="NCBI Taxonomy" id="2081795"/>
    <lineage>
        <taxon>Bacteria</taxon>
        <taxon>Candidatus Cerribacteria</taxon>
    </lineage>
</organism>
<dbReference type="InterPro" id="IPR008991">
    <property type="entry name" value="Translation_prot_SH3-like_sf"/>
</dbReference>
<dbReference type="NCBIfam" id="TIGR00922">
    <property type="entry name" value="nusG"/>
    <property type="match status" value="1"/>
</dbReference>
<dbReference type="GO" id="GO:0031564">
    <property type="term" value="P:transcription antitermination"/>
    <property type="evidence" value="ECO:0007669"/>
    <property type="project" value="UniProtKB-UniRule"/>
</dbReference>
<comment type="caution">
    <text evidence="11">The sequence shown here is derived from an EMBL/GenBank/DDBJ whole genome shotgun (WGS) entry which is preliminary data.</text>
</comment>
<reference evidence="11 12" key="1">
    <citation type="submission" date="2018-02" db="EMBL/GenBank/DDBJ databases">
        <title>Genomic Reconstructions from Amazon Rainforest and Pasture Soil Reveal Novel Insights into the Physiology of Candidate Phyla in Tropical Sites.</title>
        <authorList>
            <person name="Kroeger M.E."/>
            <person name="Delmont T."/>
            <person name="Eren A.M."/>
            <person name="Guo J."/>
            <person name="Meyer K.M."/>
            <person name="Khan K."/>
            <person name="Rodrigues J.L.M."/>
            <person name="Bohannan B.J.M."/>
            <person name="Tringe S."/>
            <person name="Borges C.D."/>
            <person name="Tiedje J."/>
            <person name="Tsai S.M."/>
            <person name="Nusslein K."/>
        </authorList>
    </citation>
    <scope>NUCLEOTIDE SEQUENCE [LARGE SCALE GENOMIC DNA]</scope>
    <source>
        <strain evidence="11">Amazon FNV 2010 28 9</strain>
    </source>
</reference>
<evidence type="ECO:0000313" key="12">
    <source>
        <dbReference type="Proteomes" id="UP000246104"/>
    </source>
</evidence>
<dbReference type="PANTHER" id="PTHR30265">
    <property type="entry name" value="RHO-INTERACTING TRANSCRIPTION TERMINATION FACTOR NUSG"/>
    <property type="match status" value="1"/>
</dbReference>
<dbReference type="GO" id="GO:0005829">
    <property type="term" value="C:cytosol"/>
    <property type="evidence" value="ECO:0007669"/>
    <property type="project" value="TreeGrafter"/>
</dbReference>
<dbReference type="GO" id="GO:0006354">
    <property type="term" value="P:DNA-templated transcription elongation"/>
    <property type="evidence" value="ECO:0007669"/>
    <property type="project" value="UniProtKB-UniRule"/>
</dbReference>
<evidence type="ECO:0000256" key="1">
    <source>
        <dbReference type="ARBA" id="ARBA00022472"/>
    </source>
</evidence>
<dbReference type="Pfam" id="PF00467">
    <property type="entry name" value="KOW"/>
    <property type="match status" value="1"/>
</dbReference>
<feature type="domain" description="NusG-like N-terminal" evidence="9">
    <location>
        <begin position="33"/>
        <end position="141"/>
    </location>
</feature>
<keyword evidence="4 5" id="KW-0804">Transcription</keyword>
<evidence type="ECO:0000259" key="10">
    <source>
        <dbReference type="SMART" id="SM00739"/>
    </source>
</evidence>
<dbReference type="GO" id="GO:0006353">
    <property type="term" value="P:DNA-templated transcription termination"/>
    <property type="evidence" value="ECO:0007669"/>
    <property type="project" value="UniProtKB-UniRule"/>
</dbReference>
<keyword evidence="3 5" id="KW-0805">Transcription regulation</keyword>
<dbReference type="FunFam" id="3.30.70.940:FF:000002">
    <property type="entry name" value="Transcription termination/antitermination protein NusG"/>
    <property type="match status" value="1"/>
</dbReference>
<dbReference type="Gene3D" id="2.30.30.30">
    <property type="match status" value="1"/>
</dbReference>
<name>A0A317JQ48_9BACT</name>
<evidence type="ECO:0000256" key="8">
    <source>
        <dbReference type="SAM" id="MobiDB-lite"/>
    </source>
</evidence>
<dbReference type="Gene3D" id="3.30.70.940">
    <property type="entry name" value="NusG, N-terminal domain"/>
    <property type="match status" value="1"/>
</dbReference>
<evidence type="ECO:0000256" key="3">
    <source>
        <dbReference type="ARBA" id="ARBA00023015"/>
    </source>
</evidence>
<dbReference type="PRINTS" id="PR00338">
    <property type="entry name" value="NUSGTNSCPFCT"/>
</dbReference>
<dbReference type="InterPro" id="IPR001062">
    <property type="entry name" value="Transcrpt_antiterm_NusG"/>
</dbReference>
<dbReference type="HAMAP" id="MF_00948">
    <property type="entry name" value="NusG"/>
    <property type="match status" value="1"/>
</dbReference>
<evidence type="ECO:0000256" key="5">
    <source>
        <dbReference type="HAMAP-Rule" id="MF_00948"/>
    </source>
</evidence>
<dbReference type="PROSITE" id="PS01014">
    <property type="entry name" value="NUSG"/>
    <property type="match status" value="1"/>
</dbReference>
<evidence type="ECO:0000256" key="4">
    <source>
        <dbReference type="ARBA" id="ARBA00023163"/>
    </source>
</evidence>
<dbReference type="AlphaFoldDB" id="A0A317JQ48"/>
<dbReference type="CDD" id="cd06091">
    <property type="entry name" value="KOW_NusG"/>
    <property type="match status" value="1"/>
</dbReference>
<dbReference type="InterPro" id="IPR047050">
    <property type="entry name" value="NGN"/>
</dbReference>
<protein>
    <recommendedName>
        <fullName evidence="5 6">Transcription termination/antitermination protein NusG</fullName>
    </recommendedName>
</protein>
<feature type="region of interest" description="Disordered" evidence="8">
    <location>
        <begin position="1"/>
        <end position="20"/>
    </location>
</feature>
<dbReference type="InterPro" id="IPR036735">
    <property type="entry name" value="NGN_dom_sf"/>
</dbReference>
<dbReference type="FunFam" id="2.30.30.30:FF:000002">
    <property type="entry name" value="Transcription termination/antitermination factor NusG"/>
    <property type="match status" value="1"/>
</dbReference>
<evidence type="ECO:0000256" key="7">
    <source>
        <dbReference type="RuleBase" id="RU000538"/>
    </source>
</evidence>
<dbReference type="SMART" id="SM00739">
    <property type="entry name" value="KOW"/>
    <property type="match status" value="1"/>
</dbReference>
<dbReference type="Pfam" id="PF02357">
    <property type="entry name" value="NusG"/>
    <property type="match status" value="1"/>
</dbReference>
<comment type="function">
    <text evidence="5 7">Participates in transcription elongation, termination and antitermination.</text>
</comment>
<dbReference type="PANTHER" id="PTHR30265:SF2">
    <property type="entry name" value="TRANSCRIPTION TERMINATION_ANTITERMINATION PROTEIN NUSG"/>
    <property type="match status" value="1"/>
</dbReference>
<sequence>MSDQTNTPQVPETQEVVTSTPSHVIVNPNDDKRARWFVVHTYSGHENKVAQTLQQRAQTTGQTDKIFEMLVPTQEKIQIKRGKKQPVREKIFPGYMLVKMILTDETWLLVRTTSGVTGFVGNGSKPTPLASHEVQTIQKYMSQGAPSYKAGFSEGEAVKIVEGPFADFIGTVSGIDEGKGKVTVLVSIFGRETPVELDFLQVAKI</sequence>
<keyword evidence="2 5" id="KW-0889">Transcription antitermination</keyword>
<dbReference type="SUPFAM" id="SSF50104">
    <property type="entry name" value="Translation proteins SH3-like domain"/>
    <property type="match status" value="1"/>
</dbReference>
<feature type="domain" description="KOW" evidence="10">
    <location>
        <begin position="151"/>
        <end position="178"/>
    </location>
</feature>
<comment type="similarity">
    <text evidence="5 7">Belongs to the NusG family.</text>
</comment>
<keyword evidence="1 5" id="KW-0806">Transcription termination</keyword>
<dbReference type="InterPro" id="IPR006645">
    <property type="entry name" value="NGN-like_dom"/>
</dbReference>
<proteinExistence type="inferred from homology"/>